<evidence type="ECO:0000313" key="3">
    <source>
        <dbReference type="Proteomes" id="UP001497512"/>
    </source>
</evidence>
<evidence type="ECO:0000313" key="2">
    <source>
        <dbReference type="EMBL" id="CAK9214731.1"/>
    </source>
</evidence>
<feature type="transmembrane region" description="Helical" evidence="1">
    <location>
        <begin position="73"/>
        <end position="95"/>
    </location>
</feature>
<organism evidence="2 3">
    <name type="scientific">Sphagnum troendelagicum</name>
    <dbReference type="NCBI Taxonomy" id="128251"/>
    <lineage>
        <taxon>Eukaryota</taxon>
        <taxon>Viridiplantae</taxon>
        <taxon>Streptophyta</taxon>
        <taxon>Embryophyta</taxon>
        <taxon>Bryophyta</taxon>
        <taxon>Sphagnophytina</taxon>
        <taxon>Sphagnopsida</taxon>
        <taxon>Sphagnales</taxon>
        <taxon>Sphagnaceae</taxon>
        <taxon>Sphagnum</taxon>
    </lineage>
</organism>
<gene>
    <name evidence="2" type="ORF">CSSPTR1EN2_LOCUS12378</name>
</gene>
<dbReference type="Proteomes" id="UP001497512">
    <property type="component" value="Chromosome 2"/>
</dbReference>
<evidence type="ECO:0000256" key="1">
    <source>
        <dbReference type="SAM" id="Phobius"/>
    </source>
</evidence>
<proteinExistence type="predicted"/>
<dbReference type="EMBL" id="OZ019894">
    <property type="protein sequence ID" value="CAK9214731.1"/>
    <property type="molecule type" value="Genomic_DNA"/>
</dbReference>
<reference evidence="2" key="1">
    <citation type="submission" date="2024-02" db="EMBL/GenBank/DDBJ databases">
        <authorList>
            <consortium name="ELIXIR-Norway"/>
            <consortium name="Elixir Norway"/>
        </authorList>
    </citation>
    <scope>NUCLEOTIDE SEQUENCE</scope>
</reference>
<sequence length="253" mass="28742">MAGHGTDIILGGNAKFMARLKPCEMLLPQFVHCTGSMGSFGSHGAIHNVMQAIISDFRCFTDEEKKKQLEDSILLVLNAMSQGTLIISFMVIVVIREILEAPDFSSALKITTLGLLVVIGYRYCYLLEDLSPKLLAEKRSTLESLGDYLHFQDQEALLTEKAQTCAAKSWQQSLVMELQHRMWMIKQTNFWAGVAKIIFNQMASMLQQLQILAGIRSMMNINLLLLRIFIYDYLEICQKTCKMHRLVQWVSIV</sequence>
<protein>
    <submittedName>
        <fullName evidence="2">Uncharacterized protein</fullName>
    </submittedName>
</protein>
<keyword evidence="1" id="KW-0472">Membrane</keyword>
<name>A0ABP0U7S2_9BRYO</name>
<keyword evidence="1" id="KW-0812">Transmembrane</keyword>
<keyword evidence="3" id="KW-1185">Reference proteome</keyword>
<accession>A0ABP0U7S2</accession>
<keyword evidence="1" id="KW-1133">Transmembrane helix</keyword>